<dbReference type="Proteomes" id="UP000078540">
    <property type="component" value="Unassembled WGS sequence"/>
</dbReference>
<gene>
    <name evidence="2" type="ORF">ALC53_09033</name>
</gene>
<evidence type="ECO:0000313" key="2">
    <source>
        <dbReference type="EMBL" id="KYM80483.1"/>
    </source>
</evidence>
<dbReference type="KEGG" id="acoc:108689164"/>
<sequence length="282" mass="32035">MSSVNTQPPDALGSHPPQRITGKPYNRAVLHLSRETTPSLLRECMPRKRKSNERTNDSGVFQRVFCEYEIKMETVSKLLRVLILNILWAMTSAAPLLDTKDIWRQNVFAPVIKAACSSDGQCWEWLPILETYDGNVILKENSDISRLQSRRHVASPVSEFMLRPWKDNTLEESGREIRASLSTNKQMPIKITKKDVFASRNWGAGGMPFSVLYMNSRSNHAVATSTTQRQESSATTESLTPFVEHPNLRVGSRNSQSTTQPRKQYWTIPQLFISYGWGSFGK</sequence>
<name>A0A195B7I2_9HYME</name>
<reference evidence="2 3" key="1">
    <citation type="submission" date="2015-09" db="EMBL/GenBank/DDBJ databases">
        <title>Atta colombica WGS genome.</title>
        <authorList>
            <person name="Nygaard S."/>
            <person name="Hu H."/>
            <person name="Boomsma J."/>
            <person name="Zhang G."/>
        </authorList>
    </citation>
    <scope>NUCLEOTIDE SEQUENCE [LARGE SCALE GENOMIC DNA]</scope>
    <source>
        <strain evidence="2">Treedump-2</strain>
        <tissue evidence="2">Whole body</tissue>
    </source>
</reference>
<proteinExistence type="predicted"/>
<evidence type="ECO:0000313" key="3">
    <source>
        <dbReference type="Proteomes" id="UP000078540"/>
    </source>
</evidence>
<dbReference type="OrthoDB" id="6591549at2759"/>
<keyword evidence="3" id="KW-1185">Reference proteome</keyword>
<dbReference type="AlphaFoldDB" id="A0A195B7I2"/>
<dbReference type="EMBL" id="KQ976565">
    <property type="protein sequence ID" value="KYM80483.1"/>
    <property type="molecule type" value="Genomic_DNA"/>
</dbReference>
<accession>A0A195B7I2</accession>
<dbReference type="STRING" id="520822.A0A195B7I2"/>
<protein>
    <submittedName>
        <fullName evidence="2">Uncharacterized protein</fullName>
    </submittedName>
</protein>
<evidence type="ECO:0000256" key="1">
    <source>
        <dbReference type="SAM" id="MobiDB-lite"/>
    </source>
</evidence>
<organism evidence="2 3">
    <name type="scientific">Atta colombica</name>
    <dbReference type="NCBI Taxonomy" id="520822"/>
    <lineage>
        <taxon>Eukaryota</taxon>
        <taxon>Metazoa</taxon>
        <taxon>Ecdysozoa</taxon>
        <taxon>Arthropoda</taxon>
        <taxon>Hexapoda</taxon>
        <taxon>Insecta</taxon>
        <taxon>Pterygota</taxon>
        <taxon>Neoptera</taxon>
        <taxon>Endopterygota</taxon>
        <taxon>Hymenoptera</taxon>
        <taxon>Apocrita</taxon>
        <taxon>Aculeata</taxon>
        <taxon>Formicoidea</taxon>
        <taxon>Formicidae</taxon>
        <taxon>Myrmicinae</taxon>
        <taxon>Atta</taxon>
    </lineage>
</organism>
<feature type="region of interest" description="Disordered" evidence="1">
    <location>
        <begin position="1"/>
        <end position="22"/>
    </location>
</feature>